<evidence type="ECO:0000313" key="1">
    <source>
        <dbReference type="EMBL" id="VVE00443.1"/>
    </source>
</evidence>
<reference evidence="1 2" key="1">
    <citation type="submission" date="2019-08" db="EMBL/GenBank/DDBJ databases">
        <authorList>
            <person name="Peeters C."/>
        </authorList>
    </citation>
    <scope>NUCLEOTIDE SEQUENCE [LARGE SCALE GENOMIC DNA]</scope>
    <source>
        <strain evidence="1 2">LMG 31106</strain>
    </source>
</reference>
<proteinExistence type="predicted"/>
<evidence type="ECO:0000313" key="2">
    <source>
        <dbReference type="Proteomes" id="UP000384354"/>
    </source>
</evidence>
<dbReference type="SUPFAM" id="SSF64518">
    <property type="entry name" value="Phase 1 flagellin"/>
    <property type="match status" value="1"/>
</dbReference>
<dbReference type="OrthoDB" id="9768249at2"/>
<gene>
    <name evidence="1" type="ORF">PCE31106_02091</name>
</gene>
<keyword evidence="1" id="KW-0969">Cilium</keyword>
<dbReference type="Gene3D" id="1.20.1330.10">
    <property type="entry name" value="f41 fragment of flagellin, N-terminal domain"/>
    <property type="match status" value="1"/>
</dbReference>
<keyword evidence="1" id="KW-0282">Flagellum</keyword>
<accession>A0A5E4ULQ0</accession>
<keyword evidence="1" id="KW-0966">Cell projection</keyword>
<organism evidence="1 2">
    <name type="scientific">Pandoraea cepalis</name>
    <dbReference type="NCBI Taxonomy" id="2508294"/>
    <lineage>
        <taxon>Bacteria</taxon>
        <taxon>Pseudomonadati</taxon>
        <taxon>Pseudomonadota</taxon>
        <taxon>Betaproteobacteria</taxon>
        <taxon>Burkholderiales</taxon>
        <taxon>Burkholderiaceae</taxon>
        <taxon>Pandoraea</taxon>
    </lineage>
</organism>
<dbReference type="RefSeq" id="WP_150563210.1">
    <property type="nucleotide sequence ID" value="NZ_CABPSL010000006.1"/>
</dbReference>
<dbReference type="Proteomes" id="UP000384354">
    <property type="component" value="Unassembled WGS sequence"/>
</dbReference>
<sequence>MQIHHHLSRFEREHVLRDMNERLERLTDHAREEKRVLHASDDPVDFERIARIDRAQQTLAQRTKVITSLEADLKQASVSLRSAHDRLSAFKSDVVTKAGVPHGGDAQDDVGKIHALMRGLTDAFNIRRADGSHVFARIGAPITDTAAPGAATTNFALATNGHAPASVEIGDGLHHTHPPQMWHGLPDLLNRLGAAAATLANGGGANAAAVLRELAEPIDNQVTQIADVQFANDHSAKRLEAVRKEHGVHSEVLVKARLAIEGKPATEAFPELMALYRAMSAARTAHAEVGRLSFFDAL</sequence>
<name>A0A5E4ULQ0_9BURK</name>
<protein>
    <submittedName>
        <fullName evidence="1">Flagellar hook-associated protein 3</fullName>
    </submittedName>
</protein>
<dbReference type="AlphaFoldDB" id="A0A5E4ULQ0"/>
<dbReference type="EMBL" id="CABPSL010000006">
    <property type="protein sequence ID" value="VVE00443.1"/>
    <property type="molecule type" value="Genomic_DNA"/>
</dbReference>